<dbReference type="Pfam" id="PF13649">
    <property type="entry name" value="Methyltransf_25"/>
    <property type="match status" value="1"/>
</dbReference>
<dbReference type="Gene3D" id="3.40.50.150">
    <property type="entry name" value="Vaccinia Virus protein VP39"/>
    <property type="match status" value="1"/>
</dbReference>
<evidence type="ECO:0000259" key="1">
    <source>
        <dbReference type="Pfam" id="PF13649"/>
    </source>
</evidence>
<dbReference type="SUPFAM" id="SSF53335">
    <property type="entry name" value="S-adenosyl-L-methionine-dependent methyltransferases"/>
    <property type="match status" value="1"/>
</dbReference>
<sequence length="201" mass="23948">MNEAAYDRFLHIDTCGINNGIYQSSHYNRYEPTPYLALEELLKHYHINENDTIVDFGCGLGRVGIFLHNKTNASVLGIDLNEQFIKKAIKNRENYCKKFRKKEENIQFLCCLAEDYAIQPNENKFYFFNPFSLPIFMKALHHIMRSTEERKRPVDVILYYPTIDYLDYLNRSTPFEKVMEIPIPAINEKIWNERFIIYRLT</sequence>
<organism evidence="2 3">
    <name type="scientific">Ureibacillus thermophilus</name>
    <dbReference type="NCBI Taxonomy" id="367743"/>
    <lineage>
        <taxon>Bacteria</taxon>
        <taxon>Bacillati</taxon>
        <taxon>Bacillota</taxon>
        <taxon>Bacilli</taxon>
        <taxon>Bacillales</taxon>
        <taxon>Caryophanaceae</taxon>
        <taxon>Ureibacillus</taxon>
    </lineage>
</organism>
<dbReference type="KEGG" id="uth:DKZ56_04100"/>
<keyword evidence="3" id="KW-1185">Reference proteome</keyword>
<evidence type="ECO:0000313" key="3">
    <source>
        <dbReference type="Proteomes" id="UP000291151"/>
    </source>
</evidence>
<accession>A0A4P6URB1</accession>
<keyword evidence="2" id="KW-0489">Methyltransferase</keyword>
<dbReference type="RefSeq" id="WP_208651484.1">
    <property type="nucleotide sequence ID" value="NZ_CP036528.1"/>
</dbReference>
<reference evidence="2 3" key="1">
    <citation type="submission" date="2019-02" db="EMBL/GenBank/DDBJ databases">
        <title>Ureibacillus thermophilus.</title>
        <authorList>
            <person name="Sunny J.S."/>
            <person name="Natarajan A."/>
            <person name="Saleena L.M."/>
        </authorList>
    </citation>
    <scope>NUCLEOTIDE SEQUENCE [LARGE SCALE GENOMIC DNA]</scope>
    <source>
        <strain evidence="2 3">LM102</strain>
    </source>
</reference>
<feature type="domain" description="Methyltransferase" evidence="1">
    <location>
        <begin position="53"/>
        <end position="128"/>
    </location>
</feature>
<dbReference type="InterPro" id="IPR041698">
    <property type="entry name" value="Methyltransf_25"/>
</dbReference>
<dbReference type="InterPro" id="IPR029063">
    <property type="entry name" value="SAM-dependent_MTases_sf"/>
</dbReference>
<proteinExistence type="predicted"/>
<dbReference type="AlphaFoldDB" id="A0A4P6URB1"/>
<dbReference type="CDD" id="cd02440">
    <property type="entry name" value="AdoMet_MTases"/>
    <property type="match status" value="1"/>
</dbReference>
<gene>
    <name evidence="2" type="ORF">DKZ56_04100</name>
</gene>
<keyword evidence="2" id="KW-0808">Transferase</keyword>
<dbReference type="EMBL" id="CP036528">
    <property type="protein sequence ID" value="QBK25107.1"/>
    <property type="molecule type" value="Genomic_DNA"/>
</dbReference>
<protein>
    <submittedName>
        <fullName evidence="2">Methyltransferase domain-containing protein</fullName>
    </submittedName>
</protein>
<dbReference type="GO" id="GO:0032259">
    <property type="term" value="P:methylation"/>
    <property type="evidence" value="ECO:0007669"/>
    <property type="project" value="UniProtKB-KW"/>
</dbReference>
<evidence type="ECO:0000313" key="2">
    <source>
        <dbReference type="EMBL" id="QBK25107.1"/>
    </source>
</evidence>
<dbReference type="GO" id="GO:0008168">
    <property type="term" value="F:methyltransferase activity"/>
    <property type="evidence" value="ECO:0007669"/>
    <property type="project" value="UniProtKB-KW"/>
</dbReference>
<name>A0A4P6URB1_9BACL</name>
<dbReference type="Proteomes" id="UP000291151">
    <property type="component" value="Chromosome"/>
</dbReference>